<accession>A0ABU7MGE2</accession>
<dbReference type="PANTHER" id="PTHR43046:SF2">
    <property type="entry name" value="8-OXO-DGTP DIPHOSPHATASE-RELATED"/>
    <property type="match status" value="1"/>
</dbReference>
<dbReference type="RefSeq" id="WP_330434113.1">
    <property type="nucleotide sequence ID" value="NZ_JAZDUF010000005.1"/>
</dbReference>
<dbReference type="PANTHER" id="PTHR43046">
    <property type="entry name" value="GDP-MANNOSE MANNOSYL HYDROLASE"/>
    <property type="match status" value="1"/>
</dbReference>
<evidence type="ECO:0000256" key="2">
    <source>
        <dbReference type="ARBA" id="ARBA00022801"/>
    </source>
</evidence>
<dbReference type="Proteomes" id="UP001347146">
    <property type="component" value="Unassembled WGS sequence"/>
</dbReference>
<evidence type="ECO:0000256" key="1">
    <source>
        <dbReference type="ARBA" id="ARBA00001946"/>
    </source>
</evidence>
<dbReference type="CDD" id="cd04690">
    <property type="entry name" value="NUDIX_Hydrolase"/>
    <property type="match status" value="1"/>
</dbReference>
<sequence length="138" mass="14839">MSNTGVIVVSGVIVRDRHGRLLTVRKRATARFMLPGGKPEPSETAADAAARECAEEIGLRVAPDRLRPWGRFRSAAANEDGYALEATLFGYDGVVDDIVPAAEIAEIRWLDVDVRPLPGDLAPLLVDHVIPVLTAADT</sequence>
<proteinExistence type="predicted"/>
<dbReference type="InterPro" id="IPR015797">
    <property type="entry name" value="NUDIX_hydrolase-like_dom_sf"/>
</dbReference>
<dbReference type="InterPro" id="IPR000086">
    <property type="entry name" value="NUDIX_hydrolase_dom"/>
</dbReference>
<organism evidence="4 5">
    <name type="scientific">Gordonia sesuvii</name>
    <dbReference type="NCBI Taxonomy" id="3116777"/>
    <lineage>
        <taxon>Bacteria</taxon>
        <taxon>Bacillati</taxon>
        <taxon>Actinomycetota</taxon>
        <taxon>Actinomycetes</taxon>
        <taxon>Mycobacteriales</taxon>
        <taxon>Gordoniaceae</taxon>
        <taxon>Gordonia</taxon>
    </lineage>
</organism>
<keyword evidence="5" id="KW-1185">Reference proteome</keyword>
<comment type="caution">
    <text evidence="4">The sequence shown here is derived from an EMBL/GenBank/DDBJ whole genome shotgun (WGS) entry which is preliminary data.</text>
</comment>
<reference evidence="4 5" key="1">
    <citation type="submission" date="2024-01" db="EMBL/GenBank/DDBJ databases">
        <title>Draft genome sequence of Gordonia sp. LSe1-13.</title>
        <authorList>
            <person name="Suphannarot A."/>
            <person name="Mingma R."/>
        </authorList>
    </citation>
    <scope>NUCLEOTIDE SEQUENCE [LARGE SCALE GENOMIC DNA]</scope>
    <source>
        <strain evidence="4 5">LSe1-13</strain>
    </source>
</reference>
<feature type="domain" description="Nudix hydrolase" evidence="3">
    <location>
        <begin position="5"/>
        <end position="134"/>
    </location>
</feature>
<evidence type="ECO:0000313" key="5">
    <source>
        <dbReference type="Proteomes" id="UP001347146"/>
    </source>
</evidence>
<dbReference type="EMBL" id="JAZDUF010000005">
    <property type="protein sequence ID" value="MEE3852177.1"/>
    <property type="molecule type" value="Genomic_DNA"/>
</dbReference>
<name>A0ABU7MGE2_9ACTN</name>
<evidence type="ECO:0000259" key="3">
    <source>
        <dbReference type="PROSITE" id="PS51462"/>
    </source>
</evidence>
<dbReference type="Gene3D" id="3.90.79.10">
    <property type="entry name" value="Nucleoside Triphosphate Pyrophosphohydrolase"/>
    <property type="match status" value="1"/>
</dbReference>
<comment type="cofactor">
    <cofactor evidence="1">
        <name>Mg(2+)</name>
        <dbReference type="ChEBI" id="CHEBI:18420"/>
    </cofactor>
</comment>
<gene>
    <name evidence="4" type="ORF">VZC37_17680</name>
</gene>
<protein>
    <submittedName>
        <fullName evidence="4">NUDIX domain-containing protein</fullName>
    </submittedName>
</protein>
<dbReference type="SUPFAM" id="SSF55811">
    <property type="entry name" value="Nudix"/>
    <property type="match status" value="1"/>
</dbReference>
<evidence type="ECO:0000313" key="4">
    <source>
        <dbReference type="EMBL" id="MEE3852177.1"/>
    </source>
</evidence>
<keyword evidence="2" id="KW-0378">Hydrolase</keyword>
<dbReference type="Pfam" id="PF00293">
    <property type="entry name" value="NUDIX"/>
    <property type="match status" value="1"/>
</dbReference>
<dbReference type="PROSITE" id="PS51462">
    <property type="entry name" value="NUDIX"/>
    <property type="match status" value="1"/>
</dbReference>